<feature type="transmembrane region" description="Helical" evidence="1">
    <location>
        <begin position="105"/>
        <end position="126"/>
    </location>
</feature>
<evidence type="ECO:0000313" key="3">
    <source>
        <dbReference type="Proteomes" id="UP000702952"/>
    </source>
</evidence>
<gene>
    <name evidence="2" type="ORF">G6M46_22205</name>
</gene>
<proteinExistence type="predicted"/>
<dbReference type="RefSeq" id="WP_065660495.1">
    <property type="nucleotide sequence ID" value="NZ_CP123839.1"/>
</dbReference>
<sequence length="134" mass="15544">MNKELIVKGLSGDEGRSDLVRLNYQDRDARKFPRWCVAKLTCGERSRYVVVLGQDNNPGYIELDFDHRNYFGVEKDDKRIFKLKRAGLWGNIVYMLTAHDPMLRLPAIISVVSFFLGVVSMIPMFIEFIGWARK</sequence>
<protein>
    <submittedName>
        <fullName evidence="2">Uncharacterized protein</fullName>
    </submittedName>
</protein>
<name>A0AA44F8H6_AGRTU</name>
<comment type="caution">
    <text evidence="2">The sequence shown here is derived from an EMBL/GenBank/DDBJ whole genome shotgun (WGS) entry which is preliminary data.</text>
</comment>
<keyword evidence="1" id="KW-0472">Membrane</keyword>
<accession>A0AA44F8H6</accession>
<keyword evidence="1" id="KW-0812">Transmembrane</keyword>
<evidence type="ECO:0000313" key="2">
    <source>
        <dbReference type="EMBL" id="NTC30848.1"/>
    </source>
</evidence>
<reference evidence="2" key="1">
    <citation type="journal article" date="2020" name="Science">
        <title>Unexpected conservation and global transmission of agrobacterial virulence plasmids.</title>
        <authorList>
            <person name="Weisberg A.J."/>
            <person name="Davis E.W. 2nd"/>
            <person name="Tabima J."/>
            <person name="Belcher M.S."/>
            <person name="Miller M."/>
            <person name="Kuo C.H."/>
            <person name="Loper J.E."/>
            <person name="Grunwald N.J."/>
            <person name="Putnam M.L."/>
            <person name="Chang J.H."/>
        </authorList>
    </citation>
    <scope>NUCLEOTIDE SEQUENCE</scope>
    <source>
        <strain evidence="2">17-1853-1a</strain>
    </source>
</reference>
<organism evidence="2 3">
    <name type="scientific">Agrobacterium tumefaciens</name>
    <dbReference type="NCBI Taxonomy" id="358"/>
    <lineage>
        <taxon>Bacteria</taxon>
        <taxon>Pseudomonadati</taxon>
        <taxon>Pseudomonadota</taxon>
        <taxon>Alphaproteobacteria</taxon>
        <taxon>Hyphomicrobiales</taxon>
        <taxon>Rhizobiaceae</taxon>
        <taxon>Rhizobium/Agrobacterium group</taxon>
        <taxon>Agrobacterium</taxon>
        <taxon>Agrobacterium tumefaciens complex</taxon>
    </lineage>
</organism>
<dbReference type="EMBL" id="JAAMAY010000033">
    <property type="protein sequence ID" value="NTC30848.1"/>
    <property type="molecule type" value="Genomic_DNA"/>
</dbReference>
<keyword evidence="1" id="KW-1133">Transmembrane helix</keyword>
<evidence type="ECO:0000256" key="1">
    <source>
        <dbReference type="SAM" id="Phobius"/>
    </source>
</evidence>
<dbReference type="AlphaFoldDB" id="A0AA44F8H6"/>
<dbReference type="Proteomes" id="UP000702952">
    <property type="component" value="Unassembled WGS sequence"/>
</dbReference>